<feature type="chain" id="PRO_5005329623" evidence="1">
    <location>
        <begin position="19"/>
        <end position="125"/>
    </location>
</feature>
<name>A0A0K0FGI5_STRVS</name>
<sequence>MFSKIFVLLLIVPIFSNGQYFITWPKRTEIYVGGKPHFMDGINGSGRVHIWCKDKRFTGDGNRLINDVKYILSTIAYDDKLPDDCYVDFNIRITKDIKSICNNKPKHTQGHYYCSIDLDVSYSIK</sequence>
<protein>
    <submittedName>
        <fullName evidence="3">DUF3757 domain-containing protein</fullName>
    </submittedName>
</protein>
<evidence type="ECO:0000256" key="1">
    <source>
        <dbReference type="SAM" id="SignalP"/>
    </source>
</evidence>
<keyword evidence="2" id="KW-1185">Reference proteome</keyword>
<accession>A0A0K0FGI5</accession>
<evidence type="ECO:0000313" key="2">
    <source>
        <dbReference type="Proteomes" id="UP000035680"/>
    </source>
</evidence>
<organism evidence="2 3">
    <name type="scientific">Strongyloides venezuelensis</name>
    <name type="common">Threadworm</name>
    <dbReference type="NCBI Taxonomy" id="75913"/>
    <lineage>
        <taxon>Eukaryota</taxon>
        <taxon>Metazoa</taxon>
        <taxon>Ecdysozoa</taxon>
        <taxon>Nematoda</taxon>
        <taxon>Chromadorea</taxon>
        <taxon>Rhabditida</taxon>
        <taxon>Tylenchina</taxon>
        <taxon>Panagrolaimomorpha</taxon>
        <taxon>Strongyloidoidea</taxon>
        <taxon>Strongyloididae</taxon>
        <taxon>Strongyloides</taxon>
    </lineage>
</organism>
<dbReference type="Proteomes" id="UP000035680">
    <property type="component" value="Unassembled WGS sequence"/>
</dbReference>
<dbReference type="WBParaSite" id="SVE_0798800.1">
    <property type="protein sequence ID" value="SVE_0798800.1"/>
    <property type="gene ID" value="SVE_0798800"/>
</dbReference>
<evidence type="ECO:0000313" key="3">
    <source>
        <dbReference type="WBParaSite" id="SVE_0798800.1"/>
    </source>
</evidence>
<dbReference type="AlphaFoldDB" id="A0A0K0FGI5"/>
<feature type="signal peptide" evidence="1">
    <location>
        <begin position="1"/>
        <end position="18"/>
    </location>
</feature>
<proteinExistence type="predicted"/>
<reference evidence="3" key="2">
    <citation type="submission" date="2015-08" db="UniProtKB">
        <authorList>
            <consortium name="WormBaseParasite"/>
        </authorList>
    </citation>
    <scope>IDENTIFICATION</scope>
</reference>
<keyword evidence="1" id="KW-0732">Signal</keyword>
<reference evidence="2" key="1">
    <citation type="submission" date="2014-07" db="EMBL/GenBank/DDBJ databases">
        <authorList>
            <person name="Martin A.A"/>
            <person name="De Silva N."/>
        </authorList>
    </citation>
    <scope>NUCLEOTIDE SEQUENCE</scope>
</reference>